<dbReference type="Proteomes" id="UP000694845">
    <property type="component" value="Unplaced"/>
</dbReference>
<keyword evidence="1" id="KW-0732">Signal</keyword>
<gene>
    <name evidence="3" type="primary">LOC110987777</name>
</gene>
<feature type="chain" id="PRO_5034256685" evidence="1">
    <location>
        <begin position="22"/>
        <end position="145"/>
    </location>
</feature>
<dbReference type="RefSeq" id="XP_022106538.1">
    <property type="nucleotide sequence ID" value="XM_022250846.1"/>
</dbReference>
<evidence type="ECO:0000256" key="1">
    <source>
        <dbReference type="SAM" id="SignalP"/>
    </source>
</evidence>
<dbReference type="AlphaFoldDB" id="A0A8B7ZLQ0"/>
<dbReference type="GeneID" id="110987777"/>
<keyword evidence="2" id="KW-1185">Reference proteome</keyword>
<organism evidence="2 3">
    <name type="scientific">Acanthaster planci</name>
    <name type="common">Crown-of-thorns starfish</name>
    <dbReference type="NCBI Taxonomy" id="133434"/>
    <lineage>
        <taxon>Eukaryota</taxon>
        <taxon>Metazoa</taxon>
        <taxon>Echinodermata</taxon>
        <taxon>Eleutherozoa</taxon>
        <taxon>Asterozoa</taxon>
        <taxon>Asteroidea</taxon>
        <taxon>Valvatacea</taxon>
        <taxon>Valvatida</taxon>
        <taxon>Acanthasteridae</taxon>
        <taxon>Acanthaster</taxon>
    </lineage>
</organism>
<dbReference type="KEGG" id="aplc:110987777"/>
<name>A0A8B7ZLQ0_ACAPL</name>
<evidence type="ECO:0000313" key="3">
    <source>
        <dbReference type="RefSeq" id="XP_022106538.1"/>
    </source>
</evidence>
<proteinExistence type="predicted"/>
<evidence type="ECO:0000313" key="2">
    <source>
        <dbReference type="Proteomes" id="UP000694845"/>
    </source>
</evidence>
<sequence length="145" mass="16661">MNLATCILCFLVTVLIVITKADNANEHCGGYCNFTQVRKRCQNNQELQSINENGKPCGNQRVNQLRGDCLRTHNCKRKRTVPDLQRTSLLRTLIARRNKEPEYGAFDQPSDLSSYFIGDVYQIRIPAWQERILKLLAIMETGMEI</sequence>
<reference evidence="3" key="1">
    <citation type="submission" date="2025-08" db="UniProtKB">
        <authorList>
            <consortium name="RefSeq"/>
        </authorList>
    </citation>
    <scope>IDENTIFICATION</scope>
</reference>
<accession>A0A8B7ZLQ0</accession>
<feature type="signal peptide" evidence="1">
    <location>
        <begin position="1"/>
        <end position="21"/>
    </location>
</feature>
<protein>
    <submittedName>
        <fullName evidence="3">Uncharacterized protein LOC110987777</fullName>
    </submittedName>
</protein>